<evidence type="ECO:0000256" key="1">
    <source>
        <dbReference type="SAM" id="MobiDB-lite"/>
    </source>
</evidence>
<feature type="region of interest" description="Disordered" evidence="1">
    <location>
        <begin position="1"/>
        <end position="152"/>
    </location>
</feature>
<organism evidence="2 3">
    <name type="scientific">Discostella pseudostelligera</name>
    <dbReference type="NCBI Taxonomy" id="259834"/>
    <lineage>
        <taxon>Eukaryota</taxon>
        <taxon>Sar</taxon>
        <taxon>Stramenopiles</taxon>
        <taxon>Ochrophyta</taxon>
        <taxon>Bacillariophyta</taxon>
        <taxon>Coscinodiscophyceae</taxon>
        <taxon>Thalassiosirophycidae</taxon>
        <taxon>Stephanodiscales</taxon>
        <taxon>Stephanodiscaceae</taxon>
        <taxon>Discostella</taxon>
    </lineage>
</organism>
<name>A0ABD3M7V3_9STRA</name>
<dbReference type="Proteomes" id="UP001530293">
    <property type="component" value="Unassembled WGS sequence"/>
</dbReference>
<gene>
    <name evidence="2" type="ORF">ACHAWU_008211</name>
</gene>
<protein>
    <submittedName>
        <fullName evidence="2">Uncharacterized protein</fullName>
    </submittedName>
</protein>
<evidence type="ECO:0000313" key="3">
    <source>
        <dbReference type="Proteomes" id="UP001530293"/>
    </source>
</evidence>
<sequence length="152" mass="15819">MYGMNDNQNYFTDGKRTTSRVTNEPGGKSTVKLGWDSPKAKEPKPSNEGKMEKKETLMKVDGTSATTTTTTTASSSATKRKMSDRSTGSGISTDSSSSHSHSGSSSSSSSSRGISSNAYANGASQNTGNVITDRPTSRVTQPPGGVSSISFC</sequence>
<dbReference type="EMBL" id="JALLBG020000197">
    <property type="protein sequence ID" value="KAL3759717.1"/>
    <property type="molecule type" value="Genomic_DNA"/>
</dbReference>
<evidence type="ECO:0000313" key="2">
    <source>
        <dbReference type="EMBL" id="KAL3759717.1"/>
    </source>
</evidence>
<proteinExistence type="predicted"/>
<reference evidence="2 3" key="1">
    <citation type="submission" date="2024-10" db="EMBL/GenBank/DDBJ databases">
        <title>Updated reference genomes for cyclostephanoid diatoms.</title>
        <authorList>
            <person name="Roberts W.R."/>
            <person name="Alverson A.J."/>
        </authorList>
    </citation>
    <scope>NUCLEOTIDE SEQUENCE [LARGE SCALE GENOMIC DNA]</scope>
    <source>
        <strain evidence="2 3">AJA232-27</strain>
    </source>
</reference>
<dbReference type="AlphaFoldDB" id="A0ABD3M7V3"/>
<comment type="caution">
    <text evidence="2">The sequence shown here is derived from an EMBL/GenBank/DDBJ whole genome shotgun (WGS) entry which is preliminary data.</text>
</comment>
<accession>A0ABD3M7V3</accession>
<feature type="compositionally biased region" description="Low complexity" evidence="1">
    <location>
        <begin position="85"/>
        <end position="116"/>
    </location>
</feature>
<feature type="compositionally biased region" description="Basic and acidic residues" evidence="1">
    <location>
        <begin position="38"/>
        <end position="58"/>
    </location>
</feature>
<keyword evidence="3" id="KW-1185">Reference proteome</keyword>
<feature type="compositionally biased region" description="Polar residues" evidence="1">
    <location>
        <begin position="117"/>
        <end position="130"/>
    </location>
</feature>
<feature type="compositionally biased region" description="Polar residues" evidence="1">
    <location>
        <begin position="1"/>
        <end position="11"/>
    </location>
</feature>
<feature type="compositionally biased region" description="Low complexity" evidence="1">
    <location>
        <begin position="63"/>
        <end position="77"/>
    </location>
</feature>